<evidence type="ECO:0000256" key="1">
    <source>
        <dbReference type="ARBA" id="ARBA00009437"/>
    </source>
</evidence>
<feature type="domain" description="HTH lysR-type" evidence="5">
    <location>
        <begin position="2"/>
        <end position="59"/>
    </location>
</feature>
<dbReference type="PANTHER" id="PTHR30346:SF28">
    <property type="entry name" value="HTH-TYPE TRANSCRIPTIONAL REGULATOR CYNR"/>
    <property type="match status" value="1"/>
</dbReference>
<dbReference type="RefSeq" id="WP_125551758.1">
    <property type="nucleotide sequence ID" value="NZ_JBHSSL010000118.1"/>
</dbReference>
<keyword evidence="2" id="KW-0805">Transcription regulation</keyword>
<protein>
    <submittedName>
        <fullName evidence="6">LysR family transcriptional regulator</fullName>
    </submittedName>
</protein>
<keyword evidence="4" id="KW-0804">Transcription</keyword>
<dbReference type="Pfam" id="PF00126">
    <property type="entry name" value="HTH_1"/>
    <property type="match status" value="1"/>
</dbReference>
<dbReference type="SUPFAM" id="SSF46785">
    <property type="entry name" value="Winged helix' DNA-binding domain"/>
    <property type="match status" value="1"/>
</dbReference>
<dbReference type="InterPro" id="IPR036388">
    <property type="entry name" value="WH-like_DNA-bd_sf"/>
</dbReference>
<dbReference type="Gene3D" id="1.10.10.10">
    <property type="entry name" value="Winged helix-like DNA-binding domain superfamily/Winged helix DNA-binding domain"/>
    <property type="match status" value="1"/>
</dbReference>
<dbReference type="EMBL" id="JBHSSL010000118">
    <property type="protein sequence ID" value="MFC6171855.1"/>
    <property type="molecule type" value="Genomic_DNA"/>
</dbReference>
<proteinExistence type="inferred from homology"/>
<evidence type="ECO:0000259" key="5">
    <source>
        <dbReference type="PROSITE" id="PS50931"/>
    </source>
</evidence>
<dbReference type="InterPro" id="IPR036390">
    <property type="entry name" value="WH_DNA-bd_sf"/>
</dbReference>
<accession>A0ABW1RGC1</accession>
<evidence type="ECO:0000256" key="2">
    <source>
        <dbReference type="ARBA" id="ARBA00023015"/>
    </source>
</evidence>
<reference evidence="7" key="1">
    <citation type="journal article" date="2019" name="Int. J. Syst. Evol. Microbiol.">
        <title>The Global Catalogue of Microorganisms (GCM) 10K type strain sequencing project: providing services to taxonomists for standard genome sequencing and annotation.</title>
        <authorList>
            <consortium name="The Broad Institute Genomics Platform"/>
            <consortium name="The Broad Institute Genome Sequencing Center for Infectious Disease"/>
            <person name="Wu L."/>
            <person name="Ma J."/>
        </authorList>
    </citation>
    <scope>NUCLEOTIDE SEQUENCE [LARGE SCALE GENOMIC DNA]</scope>
    <source>
        <strain evidence="7">CCM 8904</strain>
    </source>
</reference>
<dbReference type="PANTHER" id="PTHR30346">
    <property type="entry name" value="TRANSCRIPTIONAL DUAL REGULATOR HCAR-RELATED"/>
    <property type="match status" value="1"/>
</dbReference>
<comment type="similarity">
    <text evidence="1">Belongs to the LysR transcriptional regulatory family.</text>
</comment>
<keyword evidence="7" id="KW-1185">Reference proteome</keyword>
<comment type="caution">
    <text evidence="6">The sequence shown here is derived from an EMBL/GenBank/DDBJ whole genome shotgun (WGS) entry which is preliminary data.</text>
</comment>
<dbReference type="InterPro" id="IPR000847">
    <property type="entry name" value="LysR_HTH_N"/>
</dbReference>
<dbReference type="Proteomes" id="UP001596289">
    <property type="component" value="Unassembled WGS sequence"/>
</dbReference>
<evidence type="ECO:0000313" key="6">
    <source>
        <dbReference type="EMBL" id="MFC6171855.1"/>
    </source>
</evidence>
<dbReference type="PRINTS" id="PR00039">
    <property type="entry name" value="HTHLYSR"/>
</dbReference>
<name>A0ABW1RGC1_9LACO</name>
<evidence type="ECO:0000256" key="3">
    <source>
        <dbReference type="ARBA" id="ARBA00023125"/>
    </source>
</evidence>
<sequence>MLDNYLLEELVTFAQNGTLAKTAALLNVTQPTVTRGMQKLEADLQVQLFKREPNRISLTKTGELAASEAAKLLQANQQLIKQIRNFDQNQTTLKIGAQLPGPLMLLEHLRPNLPQKVQLDWDFVQNKSVADWLTNRTGTLLFSNQALSTKTIEATYVGTEKLAVNLNKFMFQGNQKTISFKELSGISFLVLSAIGPWRTIIQQEIPKAKFLYQQQLAALVEITQYSDFPYFSTNLARFDATLLKQNRIDDNRVCIPLSDASAQMPIYAIYLKSQKQRVLPLIEQVSQAWPKTKK</sequence>
<keyword evidence="3" id="KW-0238">DNA-binding</keyword>
<evidence type="ECO:0000256" key="4">
    <source>
        <dbReference type="ARBA" id="ARBA00023163"/>
    </source>
</evidence>
<organism evidence="6 7">
    <name type="scientific">Loigolactobacillus jiayinensis</name>
    <dbReference type="NCBI Taxonomy" id="2486016"/>
    <lineage>
        <taxon>Bacteria</taxon>
        <taxon>Bacillati</taxon>
        <taxon>Bacillota</taxon>
        <taxon>Bacilli</taxon>
        <taxon>Lactobacillales</taxon>
        <taxon>Lactobacillaceae</taxon>
        <taxon>Loigolactobacillus</taxon>
    </lineage>
</organism>
<dbReference type="PROSITE" id="PS50931">
    <property type="entry name" value="HTH_LYSR"/>
    <property type="match status" value="1"/>
</dbReference>
<evidence type="ECO:0000313" key="7">
    <source>
        <dbReference type="Proteomes" id="UP001596289"/>
    </source>
</evidence>
<gene>
    <name evidence="6" type="ORF">ACFQGP_14935</name>
</gene>